<feature type="region of interest" description="Disordered" evidence="7">
    <location>
        <begin position="247"/>
        <end position="277"/>
    </location>
</feature>
<keyword evidence="6" id="KW-0539">Nucleus</keyword>
<dbReference type="AlphaFoldDB" id="A0A9Q0M366"/>
<organism evidence="9 10">
    <name type="scientific">Blomia tropicalis</name>
    <name type="common">Mite</name>
    <dbReference type="NCBI Taxonomy" id="40697"/>
    <lineage>
        <taxon>Eukaryota</taxon>
        <taxon>Metazoa</taxon>
        <taxon>Ecdysozoa</taxon>
        <taxon>Arthropoda</taxon>
        <taxon>Chelicerata</taxon>
        <taxon>Arachnida</taxon>
        <taxon>Acari</taxon>
        <taxon>Acariformes</taxon>
        <taxon>Sarcoptiformes</taxon>
        <taxon>Astigmata</taxon>
        <taxon>Glycyphagoidea</taxon>
        <taxon>Echimyopodidae</taxon>
        <taxon>Blomia</taxon>
    </lineage>
</organism>
<sequence>MRILRLLSLQSKYFKPGFIYNDDKNKSDENVDKTKPNKSSEIDINDDDFSDDEDLNEIISQASQKLKQTNEQQPSSSKSSHSELANTNLNEISSQPVNFTKQSQSQPSKTYYTNSLKGNNIILANSNQSKNPLIKNLQNVRVVFNDSISPAHFLLYDSCCAIFLSLKYHVIHPNYIYDRINDLQNRYQLKLLLVMIDHVIYEKSLKELTIVAIRTNFTLLPAWTYEEAAHHIENYRLNSDSTPDIIMGRMNGTNRTGQSSSESGTLKKNDPSSNNSLRQNLVETLTTIKSVNRTDAVTLLSAFETFDSLIRANTDELTVCSGISMLKARRLHSTFNKPFIRSKTIEN</sequence>
<dbReference type="Pfam" id="PF14520">
    <property type="entry name" value="HHH_5"/>
    <property type="match status" value="1"/>
</dbReference>
<protein>
    <recommendedName>
        <fullName evidence="8">ERCC1-like central domain-containing protein</fullName>
    </recommendedName>
</protein>
<comment type="caution">
    <text evidence="9">The sequence shown here is derived from an EMBL/GenBank/DDBJ whole genome shotgun (WGS) entry which is preliminary data.</text>
</comment>
<keyword evidence="5" id="KW-0234">DNA repair</keyword>
<evidence type="ECO:0000256" key="5">
    <source>
        <dbReference type="ARBA" id="ARBA00023204"/>
    </source>
</evidence>
<dbReference type="GO" id="GO:0000110">
    <property type="term" value="C:nucleotide-excision repair factor 1 complex"/>
    <property type="evidence" value="ECO:0007669"/>
    <property type="project" value="TreeGrafter"/>
</dbReference>
<keyword evidence="10" id="KW-1185">Reference proteome</keyword>
<feature type="domain" description="ERCC1-like central" evidence="8">
    <location>
        <begin position="122"/>
        <end position="235"/>
    </location>
</feature>
<dbReference type="Gene3D" id="1.10.150.20">
    <property type="entry name" value="5' to 3' exonuclease, C-terminal subdomain"/>
    <property type="match status" value="1"/>
</dbReference>
<dbReference type="SUPFAM" id="SSF52980">
    <property type="entry name" value="Restriction endonuclease-like"/>
    <property type="match status" value="1"/>
</dbReference>
<evidence type="ECO:0000259" key="8">
    <source>
        <dbReference type="Pfam" id="PF03834"/>
    </source>
</evidence>
<dbReference type="GO" id="GO:0070522">
    <property type="term" value="C:ERCC4-ERCC1 complex"/>
    <property type="evidence" value="ECO:0007669"/>
    <property type="project" value="TreeGrafter"/>
</dbReference>
<dbReference type="Proteomes" id="UP001142055">
    <property type="component" value="Chromosome 3"/>
</dbReference>
<comment type="subcellular location">
    <subcellularLocation>
        <location evidence="1">Nucleus</location>
    </subcellularLocation>
</comment>
<evidence type="ECO:0000313" key="9">
    <source>
        <dbReference type="EMBL" id="KAJ6218431.1"/>
    </source>
</evidence>
<dbReference type="InterPro" id="IPR004579">
    <property type="entry name" value="ERCC1/RAD10/SWI10"/>
</dbReference>
<feature type="region of interest" description="Disordered" evidence="7">
    <location>
        <begin position="65"/>
        <end position="84"/>
    </location>
</feature>
<dbReference type="GO" id="GO:0006302">
    <property type="term" value="P:double-strand break repair"/>
    <property type="evidence" value="ECO:0007669"/>
    <property type="project" value="UniProtKB-ARBA"/>
</dbReference>
<dbReference type="PANTHER" id="PTHR12749:SF0">
    <property type="entry name" value="DNA EXCISION REPAIR PROTEIN ERCC-1"/>
    <property type="match status" value="1"/>
</dbReference>
<keyword evidence="4" id="KW-0238">DNA-binding</keyword>
<dbReference type="OMA" id="NPRINRT"/>
<dbReference type="InterPro" id="IPR047260">
    <property type="entry name" value="ERCC1-like_central_dom"/>
</dbReference>
<dbReference type="GO" id="GO:0003684">
    <property type="term" value="F:damaged DNA binding"/>
    <property type="evidence" value="ECO:0007669"/>
    <property type="project" value="InterPro"/>
</dbReference>
<dbReference type="Pfam" id="PF03834">
    <property type="entry name" value="Rad10"/>
    <property type="match status" value="1"/>
</dbReference>
<dbReference type="NCBIfam" id="TIGR00597">
    <property type="entry name" value="rad10"/>
    <property type="match status" value="1"/>
</dbReference>
<dbReference type="InterPro" id="IPR010994">
    <property type="entry name" value="RuvA_2-like"/>
</dbReference>
<name>A0A9Q0M366_BLOTA</name>
<evidence type="ECO:0000256" key="4">
    <source>
        <dbReference type="ARBA" id="ARBA00023125"/>
    </source>
</evidence>
<dbReference type="InterPro" id="IPR011335">
    <property type="entry name" value="Restrct_endonuc-II-like"/>
</dbReference>
<evidence type="ECO:0000256" key="3">
    <source>
        <dbReference type="ARBA" id="ARBA00022763"/>
    </source>
</evidence>
<dbReference type="Gene3D" id="3.40.50.10130">
    <property type="match status" value="1"/>
</dbReference>
<accession>A0A9Q0M366</accession>
<keyword evidence="3" id="KW-0227">DNA damage</keyword>
<evidence type="ECO:0000256" key="6">
    <source>
        <dbReference type="ARBA" id="ARBA00023242"/>
    </source>
</evidence>
<evidence type="ECO:0000256" key="7">
    <source>
        <dbReference type="SAM" id="MobiDB-lite"/>
    </source>
</evidence>
<dbReference type="GO" id="GO:0070914">
    <property type="term" value="P:UV-damage excision repair"/>
    <property type="evidence" value="ECO:0007669"/>
    <property type="project" value="TreeGrafter"/>
</dbReference>
<feature type="region of interest" description="Disordered" evidence="7">
    <location>
        <begin position="18"/>
        <end position="51"/>
    </location>
</feature>
<dbReference type="SUPFAM" id="SSF47781">
    <property type="entry name" value="RuvA domain 2-like"/>
    <property type="match status" value="1"/>
</dbReference>
<dbReference type="CDD" id="cd22325">
    <property type="entry name" value="ERCC1_C-like"/>
    <property type="match status" value="1"/>
</dbReference>
<dbReference type="GO" id="GO:0003697">
    <property type="term" value="F:single-stranded DNA binding"/>
    <property type="evidence" value="ECO:0007669"/>
    <property type="project" value="TreeGrafter"/>
</dbReference>
<evidence type="ECO:0000256" key="1">
    <source>
        <dbReference type="ARBA" id="ARBA00004123"/>
    </source>
</evidence>
<dbReference type="GO" id="GO:0006312">
    <property type="term" value="P:mitotic recombination"/>
    <property type="evidence" value="ECO:0007669"/>
    <property type="project" value="TreeGrafter"/>
</dbReference>
<feature type="compositionally biased region" description="Basic and acidic residues" evidence="7">
    <location>
        <begin position="21"/>
        <end position="41"/>
    </location>
</feature>
<reference evidence="9" key="1">
    <citation type="submission" date="2022-12" db="EMBL/GenBank/DDBJ databases">
        <title>Genome assemblies of Blomia tropicalis.</title>
        <authorList>
            <person name="Cui Y."/>
        </authorList>
    </citation>
    <scope>NUCLEOTIDE SEQUENCE</scope>
    <source>
        <tissue evidence="9">Adult mites</tissue>
    </source>
</reference>
<feature type="compositionally biased region" description="Polar residues" evidence="7">
    <location>
        <begin position="251"/>
        <end position="264"/>
    </location>
</feature>
<evidence type="ECO:0000313" key="10">
    <source>
        <dbReference type="Proteomes" id="UP001142055"/>
    </source>
</evidence>
<gene>
    <name evidence="9" type="ORF">RDWZM_009588</name>
</gene>
<dbReference type="PANTHER" id="PTHR12749">
    <property type="entry name" value="EXCISION REPAIR CROSS-COMPLEMENTING 1 ERCC1"/>
    <property type="match status" value="1"/>
</dbReference>
<dbReference type="EMBL" id="JAPWDV010000003">
    <property type="protein sequence ID" value="KAJ6218431.1"/>
    <property type="molecule type" value="Genomic_DNA"/>
</dbReference>
<comment type="similarity">
    <text evidence="2">Belongs to the ERCC1/RAD10/SWI10 family.</text>
</comment>
<evidence type="ECO:0000256" key="2">
    <source>
        <dbReference type="ARBA" id="ARBA00008283"/>
    </source>
</evidence>
<proteinExistence type="inferred from homology"/>
<feature type="compositionally biased region" description="Polar residues" evidence="7">
    <location>
        <begin position="65"/>
        <end position="74"/>
    </location>
</feature>